<feature type="compositionally biased region" description="Low complexity" evidence="1">
    <location>
        <begin position="35"/>
        <end position="51"/>
    </location>
</feature>
<accession>A0A5P2BEQ9</accession>
<evidence type="ECO:0000256" key="1">
    <source>
        <dbReference type="SAM" id="MobiDB-lite"/>
    </source>
</evidence>
<name>A0A5P2BEQ9_STRVZ</name>
<feature type="region of interest" description="Disordered" evidence="1">
    <location>
        <begin position="1"/>
        <end position="69"/>
    </location>
</feature>
<proteinExistence type="predicted"/>
<reference evidence="2 3" key="1">
    <citation type="submission" date="2018-05" db="EMBL/GenBank/DDBJ databases">
        <title>Streptomyces venezuelae.</title>
        <authorList>
            <person name="Kim W."/>
            <person name="Lee N."/>
            <person name="Cho B.-K."/>
        </authorList>
    </citation>
    <scope>NUCLEOTIDE SEQUENCE [LARGE SCALE GENOMIC DNA]</scope>
    <source>
        <strain evidence="2 3">ATCC 14583</strain>
    </source>
</reference>
<organism evidence="2 3">
    <name type="scientific">Streptomyces venezuelae</name>
    <dbReference type="NCBI Taxonomy" id="54571"/>
    <lineage>
        <taxon>Bacteria</taxon>
        <taxon>Bacillati</taxon>
        <taxon>Actinomycetota</taxon>
        <taxon>Actinomycetes</taxon>
        <taxon>Kitasatosporales</taxon>
        <taxon>Streptomycetaceae</taxon>
        <taxon>Streptomyces</taxon>
    </lineage>
</organism>
<keyword evidence="3" id="KW-1185">Reference proteome</keyword>
<dbReference type="EMBL" id="CP029193">
    <property type="protein sequence ID" value="QES28894.1"/>
    <property type="molecule type" value="Genomic_DNA"/>
</dbReference>
<dbReference type="AlphaFoldDB" id="A0A5P2BEQ9"/>
<sequence length="69" mass="7035">MTATERDACAQPRGKRLPGPSAAVDSSHSSEPSNLSMSDLLASCAAASAVSTPPSDPEPARASTPVKRR</sequence>
<gene>
    <name evidence="2" type="ORF">DEJ47_22840</name>
</gene>
<evidence type="ECO:0000313" key="3">
    <source>
        <dbReference type="Proteomes" id="UP000323046"/>
    </source>
</evidence>
<dbReference type="Proteomes" id="UP000323046">
    <property type="component" value="Chromosome"/>
</dbReference>
<evidence type="ECO:0000313" key="2">
    <source>
        <dbReference type="EMBL" id="QES28894.1"/>
    </source>
</evidence>
<feature type="compositionally biased region" description="Polar residues" evidence="1">
    <location>
        <begin position="24"/>
        <end position="34"/>
    </location>
</feature>
<protein>
    <submittedName>
        <fullName evidence="2">Uncharacterized protein</fullName>
    </submittedName>
</protein>